<evidence type="ECO:0000313" key="6">
    <source>
        <dbReference type="EMBL" id="KAL0903114.1"/>
    </source>
</evidence>
<comment type="caution">
    <text evidence="6">The sequence shown here is derived from an EMBL/GenBank/DDBJ whole genome shotgun (WGS) entry which is preliminary data.</text>
</comment>
<accession>A0ABD0TTX7</accession>
<evidence type="ECO:0000256" key="3">
    <source>
        <dbReference type="ARBA" id="ARBA00022964"/>
    </source>
</evidence>
<dbReference type="PANTHER" id="PTHR10543">
    <property type="entry name" value="BETA-CAROTENE DIOXYGENASE"/>
    <property type="match status" value="1"/>
</dbReference>
<organism evidence="6 7">
    <name type="scientific">Dendrobium thyrsiflorum</name>
    <name type="common">Pinecone-like raceme dendrobium</name>
    <name type="synonym">Orchid</name>
    <dbReference type="NCBI Taxonomy" id="117978"/>
    <lineage>
        <taxon>Eukaryota</taxon>
        <taxon>Viridiplantae</taxon>
        <taxon>Streptophyta</taxon>
        <taxon>Embryophyta</taxon>
        <taxon>Tracheophyta</taxon>
        <taxon>Spermatophyta</taxon>
        <taxon>Magnoliopsida</taxon>
        <taxon>Liliopsida</taxon>
        <taxon>Asparagales</taxon>
        <taxon>Orchidaceae</taxon>
        <taxon>Epidendroideae</taxon>
        <taxon>Malaxideae</taxon>
        <taxon>Dendrobiinae</taxon>
        <taxon>Dendrobium</taxon>
    </lineage>
</organism>
<dbReference type="Pfam" id="PF03055">
    <property type="entry name" value="RPE65"/>
    <property type="match status" value="1"/>
</dbReference>
<keyword evidence="7" id="KW-1185">Reference proteome</keyword>
<name>A0ABD0TTX7_DENTH</name>
<reference evidence="6 7" key="1">
    <citation type="journal article" date="2024" name="Plant Biotechnol. J.">
        <title>Dendrobium thyrsiflorum genome and its molecular insights into genes involved in important horticultural traits.</title>
        <authorList>
            <person name="Chen B."/>
            <person name="Wang J.Y."/>
            <person name="Zheng P.J."/>
            <person name="Li K.L."/>
            <person name="Liang Y.M."/>
            <person name="Chen X.F."/>
            <person name="Zhang C."/>
            <person name="Zhao X."/>
            <person name="He X."/>
            <person name="Zhang G.Q."/>
            <person name="Liu Z.J."/>
            <person name="Xu Q."/>
        </authorList>
    </citation>
    <scope>NUCLEOTIDE SEQUENCE [LARGE SCALE GENOMIC DNA]</scope>
    <source>
        <strain evidence="6">GZMU011</strain>
    </source>
</reference>
<dbReference type="InterPro" id="IPR004294">
    <property type="entry name" value="Carotenoid_Oase"/>
</dbReference>
<gene>
    <name evidence="6" type="ORF">M5K25_027467</name>
</gene>
<comment type="cofactor">
    <cofactor evidence="5">
        <name>Fe(2+)</name>
        <dbReference type="ChEBI" id="CHEBI:29033"/>
    </cofactor>
    <text evidence="5">Binds 1 Fe(2+) ion per subunit.</text>
</comment>
<comment type="similarity">
    <text evidence="1">Belongs to the carotenoid oxygenase family.</text>
</comment>
<evidence type="ECO:0000256" key="4">
    <source>
        <dbReference type="ARBA" id="ARBA00023004"/>
    </source>
</evidence>
<keyword evidence="3" id="KW-0560">Oxidoreductase</keyword>
<dbReference type="GO" id="GO:0051213">
    <property type="term" value="F:dioxygenase activity"/>
    <property type="evidence" value="ECO:0007669"/>
    <property type="project" value="UniProtKB-KW"/>
</dbReference>
<keyword evidence="2 5" id="KW-0479">Metal-binding</keyword>
<protein>
    <submittedName>
        <fullName evidence="6">Uncharacterized protein</fullName>
    </submittedName>
</protein>
<dbReference type="EMBL" id="JANQDX010000020">
    <property type="protein sequence ID" value="KAL0903114.1"/>
    <property type="molecule type" value="Genomic_DNA"/>
</dbReference>
<dbReference type="AlphaFoldDB" id="A0ABD0TTX7"/>
<evidence type="ECO:0000256" key="1">
    <source>
        <dbReference type="ARBA" id="ARBA00006787"/>
    </source>
</evidence>
<sequence length="232" mass="24189">MLNALLLPCNGDGAAPATLCSRYVRTYKYLLERDAGGPILPNIFSGFHGAAGIARGAVAAARILTGQMNPVAGAGLANTSLAFFGGRLYALGESDLPYSVRMSPEDGDIMTLGRCDFEGKLSMGMTAHPKKDPATGEIFAFQIWAGAALPDLLPLRRGGEVQDGGGSAHLLAGTAFPGARFRHHGAIRHIPRHPDRDEADGYGGAGWRIACWVGSGKGSPAWNSAKVCPVGC</sequence>
<proteinExistence type="inferred from homology"/>
<dbReference type="Proteomes" id="UP001552299">
    <property type="component" value="Unassembled WGS sequence"/>
</dbReference>
<feature type="binding site" evidence="5">
    <location>
        <position position="128"/>
    </location>
    <ligand>
        <name>Fe cation</name>
        <dbReference type="ChEBI" id="CHEBI:24875"/>
        <note>catalytic</note>
    </ligand>
</feature>
<evidence type="ECO:0000256" key="2">
    <source>
        <dbReference type="ARBA" id="ARBA00022723"/>
    </source>
</evidence>
<keyword evidence="4 5" id="KW-0408">Iron</keyword>
<keyword evidence="3" id="KW-0223">Dioxygenase</keyword>
<dbReference type="PANTHER" id="PTHR10543:SF46">
    <property type="entry name" value="CAROTENOID CLEAVAGE DIOXYGENASE 4, CHLOROPLASTIC-RELATED"/>
    <property type="match status" value="1"/>
</dbReference>
<dbReference type="GO" id="GO:0046872">
    <property type="term" value="F:metal ion binding"/>
    <property type="evidence" value="ECO:0007669"/>
    <property type="project" value="UniProtKB-KW"/>
</dbReference>
<evidence type="ECO:0000256" key="5">
    <source>
        <dbReference type="PIRSR" id="PIRSR604294-1"/>
    </source>
</evidence>
<evidence type="ECO:0000313" key="7">
    <source>
        <dbReference type="Proteomes" id="UP001552299"/>
    </source>
</evidence>